<organism evidence="1 2">
    <name type="scientific">Tegillarca granosa</name>
    <name type="common">Malaysian cockle</name>
    <name type="synonym">Anadara granosa</name>
    <dbReference type="NCBI Taxonomy" id="220873"/>
    <lineage>
        <taxon>Eukaryota</taxon>
        <taxon>Metazoa</taxon>
        <taxon>Spiralia</taxon>
        <taxon>Lophotrochozoa</taxon>
        <taxon>Mollusca</taxon>
        <taxon>Bivalvia</taxon>
        <taxon>Autobranchia</taxon>
        <taxon>Pteriomorphia</taxon>
        <taxon>Arcoida</taxon>
        <taxon>Arcoidea</taxon>
        <taxon>Arcidae</taxon>
        <taxon>Tegillarca</taxon>
    </lineage>
</organism>
<dbReference type="InterPro" id="IPR052787">
    <property type="entry name" value="MAVS"/>
</dbReference>
<proteinExistence type="predicted"/>
<gene>
    <name evidence="1" type="ORF">KUTeg_021773</name>
</gene>
<protein>
    <submittedName>
        <fullName evidence="1">Uncharacterized protein</fullName>
    </submittedName>
</protein>
<dbReference type="PANTHER" id="PTHR21446:SF12">
    <property type="entry name" value="POTASSIUM CHANNEL TETRAMERIZATION DOMAIN CONTAINING 1"/>
    <property type="match status" value="1"/>
</dbReference>
<evidence type="ECO:0000313" key="1">
    <source>
        <dbReference type="EMBL" id="KAJ8300254.1"/>
    </source>
</evidence>
<accession>A0ABQ9E7E6</accession>
<evidence type="ECO:0000313" key="2">
    <source>
        <dbReference type="Proteomes" id="UP001217089"/>
    </source>
</evidence>
<dbReference type="Proteomes" id="UP001217089">
    <property type="component" value="Unassembled WGS sequence"/>
</dbReference>
<dbReference type="EMBL" id="JARBDR010000919">
    <property type="protein sequence ID" value="KAJ8300254.1"/>
    <property type="molecule type" value="Genomic_DNA"/>
</dbReference>
<name>A0ABQ9E7E6_TEGGR</name>
<sequence length="80" mass="9285">MPKQELDETLADFYLEIRNKNGDMYKKITLVAYRHGIQRYLVSHRPNDNTDIVRGSEFKKVAKSFQINDKGIEKAGKAQI</sequence>
<dbReference type="PANTHER" id="PTHR21446">
    <property type="entry name" value="DUF3504 DOMAIN-CONTAINING PROTEIN"/>
    <property type="match status" value="1"/>
</dbReference>
<comment type="caution">
    <text evidence="1">The sequence shown here is derived from an EMBL/GenBank/DDBJ whole genome shotgun (WGS) entry which is preliminary data.</text>
</comment>
<reference evidence="1 2" key="1">
    <citation type="submission" date="2022-12" db="EMBL/GenBank/DDBJ databases">
        <title>Chromosome-level genome of Tegillarca granosa.</title>
        <authorList>
            <person name="Kim J."/>
        </authorList>
    </citation>
    <scope>NUCLEOTIDE SEQUENCE [LARGE SCALE GENOMIC DNA]</scope>
    <source>
        <strain evidence="1">Teg-2019</strain>
        <tissue evidence="1">Adductor muscle</tissue>
    </source>
</reference>
<keyword evidence="2" id="KW-1185">Reference proteome</keyword>